<dbReference type="GO" id="GO:0046872">
    <property type="term" value="F:metal ion binding"/>
    <property type="evidence" value="ECO:0007669"/>
    <property type="project" value="UniProtKB-KW"/>
</dbReference>
<dbReference type="Pfam" id="PF10396">
    <property type="entry name" value="TrmE_N"/>
    <property type="match status" value="1"/>
</dbReference>
<dbReference type="InterPro" id="IPR027368">
    <property type="entry name" value="MnmE_dom2"/>
</dbReference>
<feature type="binding site" evidence="6">
    <location>
        <position position="250"/>
    </location>
    <ligand>
        <name>K(+)</name>
        <dbReference type="ChEBI" id="CHEBI:29103"/>
    </ligand>
</feature>
<feature type="binding site" evidence="6">
    <location>
        <begin position="245"/>
        <end position="251"/>
    </location>
    <ligand>
        <name>GTP</name>
        <dbReference type="ChEBI" id="CHEBI:37565"/>
    </ligand>
</feature>
<dbReference type="InterPro" id="IPR004520">
    <property type="entry name" value="GTPase_MnmE"/>
</dbReference>
<evidence type="ECO:0000256" key="3">
    <source>
        <dbReference type="ARBA" id="ARBA00022741"/>
    </source>
</evidence>
<evidence type="ECO:0000313" key="11">
    <source>
        <dbReference type="EMBL" id="VFP84781.1"/>
    </source>
</evidence>
<dbReference type="GO" id="GO:0003924">
    <property type="term" value="F:GTPase activity"/>
    <property type="evidence" value="ECO:0007669"/>
    <property type="project" value="UniProtKB-UniRule"/>
</dbReference>
<feature type="binding site" evidence="6">
    <location>
        <position position="251"/>
    </location>
    <ligand>
        <name>Mg(2+)</name>
        <dbReference type="ChEBI" id="CHEBI:18420"/>
    </ligand>
</feature>
<keyword evidence="6" id="KW-0963">Cytoplasm</keyword>
<feature type="domain" description="MnmE helical" evidence="10">
    <location>
        <begin position="123"/>
        <end position="451"/>
    </location>
</feature>
<comment type="subunit">
    <text evidence="6">Homodimer. Heterotetramer of two MnmE and two MnmG subunits.</text>
</comment>
<keyword evidence="4 6" id="KW-0630">Potassium</keyword>
<feature type="binding site" evidence="6">
    <location>
        <position position="80"/>
    </location>
    <ligand>
        <name>(6S)-5-formyl-5,6,7,8-tetrahydrofolate</name>
        <dbReference type="ChEBI" id="CHEBI:57457"/>
    </ligand>
</feature>
<feature type="binding site" evidence="6">
    <location>
        <position position="245"/>
    </location>
    <ligand>
        <name>K(+)</name>
        <dbReference type="ChEBI" id="CHEBI:29103"/>
    </ligand>
</feature>
<dbReference type="InterPro" id="IPR027266">
    <property type="entry name" value="TrmE/GcvT-like"/>
</dbReference>
<feature type="binding site" evidence="6">
    <location>
        <position position="23"/>
    </location>
    <ligand>
        <name>(6S)-5-formyl-5,6,7,8-tetrahydrofolate</name>
        <dbReference type="ChEBI" id="CHEBI:57457"/>
    </ligand>
</feature>
<keyword evidence="6" id="KW-0479">Metal-binding</keyword>
<dbReference type="GO" id="GO:0005829">
    <property type="term" value="C:cytosol"/>
    <property type="evidence" value="ECO:0007669"/>
    <property type="project" value="TreeGrafter"/>
</dbReference>
<comment type="cofactor">
    <cofactor evidence="6">
        <name>K(+)</name>
        <dbReference type="ChEBI" id="CHEBI:29103"/>
    </cofactor>
    <text evidence="6">Binds 1 potassium ion per subunit.</text>
</comment>
<dbReference type="CDD" id="cd04164">
    <property type="entry name" value="trmE"/>
    <property type="match status" value="1"/>
</dbReference>
<dbReference type="GO" id="GO:0030488">
    <property type="term" value="P:tRNA methylation"/>
    <property type="evidence" value="ECO:0007669"/>
    <property type="project" value="TreeGrafter"/>
</dbReference>
<dbReference type="NCBIfam" id="TIGR00450">
    <property type="entry name" value="mnmE_trmE_thdF"/>
    <property type="match status" value="1"/>
</dbReference>
<dbReference type="SUPFAM" id="SSF52540">
    <property type="entry name" value="P-loop containing nucleoside triphosphate hydrolases"/>
    <property type="match status" value="1"/>
</dbReference>
<comment type="function">
    <text evidence="6">Exhibits a very high intrinsic GTPase hydrolysis rate. Involved in the addition of a carboxymethylaminomethyl (cmnm) group at the wobble position (U34) of certain tRNAs, forming tRNA-cmnm(5)s(2)U34.</text>
</comment>
<dbReference type="InterPro" id="IPR005225">
    <property type="entry name" value="Small_GTP-bd"/>
</dbReference>
<evidence type="ECO:0000259" key="8">
    <source>
        <dbReference type="Pfam" id="PF01926"/>
    </source>
</evidence>
<evidence type="ECO:0000256" key="1">
    <source>
        <dbReference type="ARBA" id="ARBA00011043"/>
    </source>
</evidence>
<feature type="binding site" evidence="6">
    <location>
        <position position="454"/>
    </location>
    <ligand>
        <name>(6S)-5-formyl-5,6,7,8-tetrahydrofolate</name>
        <dbReference type="ChEBI" id="CHEBI:57457"/>
    </ligand>
</feature>
<dbReference type="NCBIfam" id="TIGR00231">
    <property type="entry name" value="small_GTP"/>
    <property type="match status" value="1"/>
</dbReference>
<evidence type="ECO:0000259" key="10">
    <source>
        <dbReference type="Pfam" id="PF12631"/>
    </source>
</evidence>
<dbReference type="CDD" id="cd14858">
    <property type="entry name" value="TrmE_N"/>
    <property type="match status" value="1"/>
</dbReference>
<keyword evidence="6" id="KW-0460">Magnesium</keyword>
<reference evidence="11 12" key="1">
    <citation type="submission" date="2019-02" db="EMBL/GenBank/DDBJ databases">
        <authorList>
            <person name="Manzano-Marin A."/>
            <person name="Manzano-Marin A."/>
        </authorList>
    </citation>
    <scope>NUCLEOTIDE SEQUENCE [LARGE SCALE GENOMIC DNA]</scope>
    <source>
        <strain evidence="11 12">BuCisplendens</strain>
    </source>
</reference>
<dbReference type="EC" id="3.6.-.-" evidence="6"/>
<protein>
    <recommendedName>
        <fullName evidence="6">tRNA modification GTPase MnmE</fullName>
        <ecNumber evidence="6">3.6.-.-</ecNumber>
    </recommendedName>
</protein>
<proteinExistence type="inferred from homology"/>
<feature type="domain" description="GTP-binding protein TrmE N-terminal" evidence="9">
    <location>
        <begin position="6"/>
        <end position="120"/>
    </location>
</feature>
<accession>A0A451DDR7</accession>
<feature type="domain" description="G" evidence="8">
    <location>
        <begin position="218"/>
        <end position="335"/>
    </location>
</feature>
<dbReference type="PANTHER" id="PTHR42714">
    <property type="entry name" value="TRNA MODIFICATION GTPASE GTPBP3"/>
    <property type="match status" value="1"/>
</dbReference>
<comment type="subcellular location">
    <subcellularLocation>
        <location evidence="6">Cytoplasm</location>
    </subcellularLocation>
</comment>
<evidence type="ECO:0000256" key="2">
    <source>
        <dbReference type="ARBA" id="ARBA00022694"/>
    </source>
</evidence>
<feature type="binding site" evidence="6">
    <location>
        <position position="120"/>
    </location>
    <ligand>
        <name>(6S)-5-formyl-5,6,7,8-tetrahydrofolate</name>
        <dbReference type="ChEBI" id="CHEBI:57457"/>
    </ligand>
</feature>
<name>A0A451DDR7_9GAMM</name>
<evidence type="ECO:0000256" key="7">
    <source>
        <dbReference type="RuleBase" id="RU003313"/>
    </source>
</evidence>
<dbReference type="Gene3D" id="1.20.120.430">
    <property type="entry name" value="tRNA modification GTPase MnmE domain 2"/>
    <property type="match status" value="1"/>
</dbReference>
<dbReference type="EMBL" id="LR217722">
    <property type="protein sequence ID" value="VFP84781.1"/>
    <property type="molecule type" value="Genomic_DNA"/>
</dbReference>
<evidence type="ECO:0000256" key="5">
    <source>
        <dbReference type="ARBA" id="ARBA00023134"/>
    </source>
</evidence>
<feature type="binding site" evidence="6">
    <location>
        <position position="230"/>
    </location>
    <ligand>
        <name>Mg(2+)</name>
        <dbReference type="ChEBI" id="CHEBI:18420"/>
    </ligand>
</feature>
<feature type="binding site" evidence="6">
    <location>
        <position position="226"/>
    </location>
    <ligand>
        <name>K(+)</name>
        <dbReference type="ChEBI" id="CHEBI:29103"/>
    </ligand>
</feature>
<dbReference type="InterPro" id="IPR027417">
    <property type="entry name" value="P-loop_NTPase"/>
</dbReference>
<evidence type="ECO:0000256" key="6">
    <source>
        <dbReference type="HAMAP-Rule" id="MF_00379"/>
    </source>
</evidence>
<dbReference type="InterPro" id="IPR018948">
    <property type="entry name" value="GTP-bd_TrmE_N"/>
</dbReference>
<keyword evidence="6 11" id="KW-0378">Hydrolase</keyword>
<dbReference type="OrthoDB" id="9805918at2"/>
<dbReference type="Gene3D" id="3.40.50.300">
    <property type="entry name" value="P-loop containing nucleotide triphosphate hydrolases"/>
    <property type="match status" value="1"/>
</dbReference>
<dbReference type="GO" id="GO:0005525">
    <property type="term" value="F:GTP binding"/>
    <property type="evidence" value="ECO:0007669"/>
    <property type="project" value="UniProtKB-UniRule"/>
</dbReference>
<organism evidence="11 12">
    <name type="scientific">Buchnera aphidicola</name>
    <name type="common">Cinara splendens</name>
    <dbReference type="NCBI Taxonomy" id="2518979"/>
    <lineage>
        <taxon>Bacteria</taxon>
        <taxon>Pseudomonadati</taxon>
        <taxon>Pseudomonadota</taxon>
        <taxon>Gammaproteobacteria</taxon>
        <taxon>Enterobacterales</taxon>
        <taxon>Erwiniaceae</taxon>
        <taxon>Buchnera</taxon>
    </lineage>
</organism>
<keyword evidence="2 6" id="KW-0819">tRNA processing</keyword>
<feature type="binding site" evidence="6">
    <location>
        <begin position="226"/>
        <end position="231"/>
    </location>
    <ligand>
        <name>GTP</name>
        <dbReference type="ChEBI" id="CHEBI:37565"/>
    </ligand>
</feature>
<dbReference type="InterPro" id="IPR025867">
    <property type="entry name" value="MnmE_helical"/>
</dbReference>
<dbReference type="Proteomes" id="UP000294413">
    <property type="component" value="Chromosome 1"/>
</dbReference>
<sequence length="454" mass="51521">MIFNETIVAPATAFGRSGIGIIRISGSSVLKIMKKFLNISMKERFAHNVSFLDFQGNIIDHGIALFFPAPKSFTGEDILEFQGHGNPFLLDIIIENIVRMNDVRLARPGEFSERAFLNKKIDLIQAEAISDLINAQSRLSIQASLLSLSGSFSKKICLIIDLLKVFYSQIEAIINFPDEMDAPCDRLDFMPNLTKIIVLLQKLTDTARKSHALQKSIKIVIAGLPNVGKSSLFNYLSDQQISIVTDIPGTTRDLMCKEVWSNGICYELIDTAGLRKSQDVIENIGIQLAEKSICSCDHIFFVLDTLHNQKENNKIILKSIKNLRINQTITFIFNKIDLTEQKPRLETIYQKFQCIYLSVKKKLGLNKLKKVINTILHTNNNVESVFLARRRHVLELEKSLKYLMQGKKDWYRSNNIELLSENIRLSMNCLLGITGHFSNDDLLNKIFSDFCIGK</sequence>
<dbReference type="AlphaFoldDB" id="A0A451DDR7"/>
<dbReference type="Gene3D" id="3.30.1360.120">
    <property type="entry name" value="Probable tRNA modification gtpase trme, domain 1"/>
    <property type="match status" value="1"/>
</dbReference>
<evidence type="ECO:0000313" key="12">
    <source>
        <dbReference type="Proteomes" id="UP000294413"/>
    </source>
</evidence>
<comment type="similarity">
    <text evidence="1 6 7">Belongs to the TRAFAC class TrmE-Era-EngA-EngB-Septin-like GTPase superfamily. TrmE GTPase family.</text>
</comment>
<dbReference type="HAMAP" id="MF_00379">
    <property type="entry name" value="GTPase_MnmE"/>
    <property type="match status" value="1"/>
</dbReference>
<dbReference type="RefSeq" id="WP_154048719.1">
    <property type="nucleotide sequence ID" value="NZ_LR217722.1"/>
</dbReference>
<dbReference type="InterPro" id="IPR031168">
    <property type="entry name" value="G_TrmE"/>
</dbReference>
<keyword evidence="3 6" id="KW-0547">Nucleotide-binding</keyword>
<feature type="binding site" evidence="6">
    <location>
        <begin position="270"/>
        <end position="273"/>
    </location>
    <ligand>
        <name>GTP</name>
        <dbReference type="ChEBI" id="CHEBI:37565"/>
    </ligand>
</feature>
<keyword evidence="5 6" id="KW-0342">GTP-binding</keyword>
<dbReference type="PANTHER" id="PTHR42714:SF2">
    <property type="entry name" value="TRNA MODIFICATION GTPASE GTPBP3, MITOCHONDRIAL"/>
    <property type="match status" value="1"/>
</dbReference>
<gene>
    <name evidence="6 11" type="primary">mnmE</name>
    <name evidence="6" type="synonym">trmE</name>
    <name evidence="11" type="ORF">BUCISPPA3004_008</name>
</gene>
<dbReference type="InterPro" id="IPR006073">
    <property type="entry name" value="GTP-bd"/>
</dbReference>
<dbReference type="Pfam" id="PF12631">
    <property type="entry name" value="MnmE_helical"/>
    <property type="match status" value="1"/>
</dbReference>
<dbReference type="Pfam" id="PF01926">
    <property type="entry name" value="MMR_HSR1"/>
    <property type="match status" value="1"/>
</dbReference>
<comment type="caution">
    <text evidence="6">Lacks conserved residue(s) required for the propagation of feature annotation.</text>
</comment>
<feature type="binding site" evidence="6">
    <location>
        <position position="247"/>
    </location>
    <ligand>
        <name>K(+)</name>
        <dbReference type="ChEBI" id="CHEBI:29103"/>
    </ligand>
</feature>
<dbReference type="GO" id="GO:0002098">
    <property type="term" value="P:tRNA wobble uridine modification"/>
    <property type="evidence" value="ECO:0007669"/>
    <property type="project" value="TreeGrafter"/>
</dbReference>
<evidence type="ECO:0000259" key="9">
    <source>
        <dbReference type="Pfam" id="PF10396"/>
    </source>
</evidence>
<evidence type="ECO:0000256" key="4">
    <source>
        <dbReference type="ARBA" id="ARBA00022958"/>
    </source>
</evidence>